<dbReference type="OrthoDB" id="696254at2759"/>
<sequence length="257" mass="27553">MISELLLILELLLLLVAASLGTYTSGAENSSSPLTCTSVPYPFGISGKALKGFEISCNGNSPILHLGKHTYEIETISLLQGNLIIYASAIARGCEGNFIRGSGWINLEGTPYTISDTQNMLTMVGCDDLAIIKGSRSNLTSGCVTFCDSVHSVVMSGRCSGLGCCQASIPKGLKSFNLTFGKPGNLINAVFNSTAGSQAFLVNQNSFTFSSEKLWGGVYHNQTFQVVLDWAIGKEQKSEKEEGNLRLQGEQLLSRFN</sequence>
<dbReference type="Proteomes" id="UP000228380">
    <property type="component" value="Chromosome 2"/>
</dbReference>
<protein>
    <submittedName>
        <fullName evidence="3">Wall-associated receptor kinase 2-like</fullName>
    </submittedName>
</protein>
<gene>
    <name evidence="3" type="primary">LOC120110021</name>
</gene>
<feature type="signal peptide" evidence="1">
    <location>
        <begin position="1"/>
        <end position="21"/>
    </location>
</feature>
<proteinExistence type="predicted"/>
<dbReference type="KEGG" id="pda:120110021"/>
<keyword evidence="1" id="KW-0732">Signal</keyword>
<evidence type="ECO:0000313" key="3">
    <source>
        <dbReference type="RefSeq" id="XP_038979911.1"/>
    </source>
</evidence>
<dbReference type="PANTHER" id="PTHR33491">
    <property type="entry name" value="OSJNBA0016N04.9 PROTEIN"/>
    <property type="match status" value="1"/>
</dbReference>
<evidence type="ECO:0000313" key="2">
    <source>
        <dbReference type="Proteomes" id="UP000228380"/>
    </source>
</evidence>
<feature type="chain" id="PRO_5034698248" evidence="1">
    <location>
        <begin position="22"/>
        <end position="257"/>
    </location>
</feature>
<dbReference type="AlphaFoldDB" id="A0A8B9A012"/>
<evidence type="ECO:0000256" key="1">
    <source>
        <dbReference type="SAM" id="SignalP"/>
    </source>
</evidence>
<dbReference type="GeneID" id="120110021"/>
<reference evidence="3" key="2">
    <citation type="submission" date="2025-08" db="UniProtKB">
        <authorList>
            <consortium name="RefSeq"/>
        </authorList>
    </citation>
    <scope>IDENTIFICATION</scope>
    <source>
        <tissue evidence="3">Young leaves</tissue>
    </source>
</reference>
<organism evidence="2 3">
    <name type="scientific">Phoenix dactylifera</name>
    <name type="common">Date palm</name>
    <dbReference type="NCBI Taxonomy" id="42345"/>
    <lineage>
        <taxon>Eukaryota</taxon>
        <taxon>Viridiplantae</taxon>
        <taxon>Streptophyta</taxon>
        <taxon>Embryophyta</taxon>
        <taxon>Tracheophyta</taxon>
        <taxon>Spermatophyta</taxon>
        <taxon>Magnoliopsida</taxon>
        <taxon>Liliopsida</taxon>
        <taxon>Arecaceae</taxon>
        <taxon>Coryphoideae</taxon>
        <taxon>Phoeniceae</taxon>
        <taxon>Phoenix</taxon>
    </lineage>
</organism>
<keyword evidence="2" id="KW-1185">Reference proteome</keyword>
<name>A0A8B9A012_PHODC</name>
<dbReference type="RefSeq" id="XP_038979911.1">
    <property type="nucleotide sequence ID" value="XM_039123983.1"/>
</dbReference>
<accession>A0A8B9A012</accession>
<reference evidence="2" key="1">
    <citation type="journal article" date="2019" name="Nat. Commun.">
        <title>Genome-wide association mapping of date palm fruit traits.</title>
        <authorList>
            <person name="Hazzouri K.M."/>
            <person name="Gros-Balthazard M."/>
            <person name="Flowers J.M."/>
            <person name="Copetti D."/>
            <person name="Lemansour A."/>
            <person name="Lebrun M."/>
            <person name="Masmoudi K."/>
            <person name="Ferrand S."/>
            <person name="Dhar M.I."/>
            <person name="Fresquez Z.A."/>
            <person name="Rosas U."/>
            <person name="Zhang J."/>
            <person name="Talag J."/>
            <person name="Lee S."/>
            <person name="Kudrna D."/>
            <person name="Powell R.F."/>
            <person name="Leitch I.J."/>
            <person name="Krueger R.R."/>
            <person name="Wing R.A."/>
            <person name="Amiri K.M.A."/>
            <person name="Purugganan M.D."/>
        </authorList>
    </citation>
    <scope>NUCLEOTIDE SEQUENCE [LARGE SCALE GENOMIC DNA]</scope>
    <source>
        <strain evidence="2">cv. Khalas</strain>
    </source>
</reference>